<evidence type="ECO:0000256" key="3">
    <source>
        <dbReference type="ARBA" id="ARBA00004768"/>
    </source>
</evidence>
<keyword evidence="7 21" id="KW-0808">Transferase</keyword>
<keyword evidence="10 21" id="KW-0863">Zinc-finger</keyword>
<keyword evidence="9 21" id="KW-0479">Metal-binding</keyword>
<dbReference type="UniPathway" id="UPA00695"/>
<dbReference type="InterPro" id="IPR027934">
    <property type="entry name" value="CES_Znf_RING"/>
</dbReference>
<feature type="domain" description="Cellulose synthase RING-type zinc finger" evidence="23">
    <location>
        <begin position="319"/>
        <end position="373"/>
    </location>
</feature>
<feature type="region of interest" description="Disordered" evidence="22">
    <location>
        <begin position="73"/>
        <end position="117"/>
    </location>
</feature>
<feature type="transmembrane region" description="Helical" evidence="21">
    <location>
        <begin position="1195"/>
        <end position="1213"/>
    </location>
</feature>
<feature type="transmembrane region" description="Helical" evidence="21">
    <location>
        <begin position="1278"/>
        <end position="1297"/>
    </location>
</feature>
<feature type="binding site" evidence="19">
    <location>
        <position position="608"/>
    </location>
    <ligand>
        <name>UDP-alpha-D-glucose</name>
        <dbReference type="ChEBI" id="CHEBI:58885"/>
    </ligand>
</feature>
<comment type="cofactor">
    <cofactor evidence="21">
        <name>Zn(2+)</name>
        <dbReference type="ChEBI" id="CHEBI:29105"/>
    </cofactor>
    <text evidence="21">Binds 2 Zn(2+) ions per subunit.</text>
</comment>
<dbReference type="GO" id="GO:0005886">
    <property type="term" value="C:plasma membrane"/>
    <property type="evidence" value="ECO:0007669"/>
    <property type="project" value="UniProtKB-SubCell"/>
</dbReference>
<feature type="transmembrane region" description="Helical" evidence="21">
    <location>
        <begin position="1077"/>
        <end position="1095"/>
    </location>
</feature>
<feature type="active site" evidence="18">
    <location>
        <position position="608"/>
    </location>
</feature>
<comment type="cofactor">
    <cofactor evidence="1">
        <name>Mn(2+)</name>
        <dbReference type="ChEBI" id="CHEBI:29035"/>
    </cofactor>
</comment>
<keyword evidence="14 21" id="KW-0472">Membrane</keyword>
<dbReference type="EC" id="2.4.1.12" evidence="21"/>
<evidence type="ECO:0000256" key="16">
    <source>
        <dbReference type="ARBA" id="ARBA00023316"/>
    </source>
</evidence>
<dbReference type="EMBL" id="JADGMS010000004">
    <property type="protein sequence ID" value="KAF9683690.1"/>
    <property type="molecule type" value="Genomic_DNA"/>
</dbReference>
<evidence type="ECO:0000256" key="17">
    <source>
        <dbReference type="ARBA" id="ARBA00048682"/>
    </source>
</evidence>
<feature type="binding site" evidence="19">
    <location>
        <position position="578"/>
    </location>
    <ligand>
        <name>UDP-alpha-D-glucose</name>
        <dbReference type="ChEBI" id="CHEBI:58885"/>
    </ligand>
</feature>
<dbReference type="InterPro" id="IPR029044">
    <property type="entry name" value="Nucleotide-diphossugar_trans"/>
</dbReference>
<dbReference type="Gene3D" id="3.30.40.10">
    <property type="entry name" value="Zinc/RING finger domain, C3HC4 (zinc finger)"/>
    <property type="match status" value="1"/>
</dbReference>
<evidence type="ECO:0000256" key="14">
    <source>
        <dbReference type="ARBA" id="ARBA00023136"/>
    </source>
</evidence>
<sequence length="1343" mass="151142">MQGSQLIQSLESLWFFTNVVSSRASRARNRTKEDSPQPTTPILQTSLQNHEDLPKPEFVTPECLKCGDSAAEIEEHNEDRPNTKIEGVEIPEPAKKEEKGKRRERRRRSKRKILGEPGLGFDKSSTYYKLDYGFGMFGSQRQHQAKMPPLNDGIAMKEHLKSWAYAVARTNVSSGAQCYNPAFVHAIAVPAFNMLQRSEKNFVARGDGAVDVINIESQLAAIRSKVSAKGRKGSSSSSKGGIAAAVKVLDCSKYQEAEQTGGNEDVLRLNIDLSKRSVFIVFCDSFLFAFFVSRDSLGYPKAAFYRAFKVVVSKMMESGAPICHTCGEQVGHDANGDLVVACHECNYPMCKSCFEYEIKEGRKVCLRCGSPYDENLLDDKEKKGSGNQSTMVSHLNNSQDVGIHARHISSVSTVDSEMNEESGNPIWKNRVESWKDKKNKKKKSSPKAETEPAEAPPEQLMEEKPSAEASEPLSIVYPIPRNKLTPYRAVIIMRLVILGLFFHYRITNPVDSAFGLWLTSVICEIWFAFSWVLDQFPKWNPVNRETYIDRLSARYEREGEPSQLAGVDFFVSTVDPLKEPPLITANTVLSILAVDYPVDKVSCYVSDDGAAMLTFESLVETAEFARKWVPFCKKYAIEPRAPEFYFSQKIDYLKDKIQPSFVKERRAMKRDYEEYKVRVNAMVAKAQKTPEDGWTMQDGTPWPGNNSRDHPGMIQVFLGNTGARDIEGNELPRLVYVSREKRPGYQHHKKAGAENALVRVSAILTNAPYILNLDCDHYVNNSKAVREAMCILMDPQVGRDVCYVQFPQRFDGIDKSDRYANRNVVFFDVNMKGLDGIQGPVYVGTGCVFNRQALYGYGPPSLPSLRKGKDSSSCFSCCCPSKKKPAQDPAEIYRDAKRQDLNAAIFNLTEIDNYDEHERSMLISQLSFEKTFGLSSVFIESTLMENGGVPESANSSTLIKEAIHVIGCGYEEKTEWGKEIGWIYGSVTEDILSGFKMQCRGWRSIYCMPARPAFKGSAPINLSDRLHQVLRWALGSVEIFFSRHCPLWYGFGGGRLKWLQRLAYINTIVYPFTSLPLIAYCTIPAVCLLTGKFIIPTLERCFLTMYAITRLLFSVNNFLCDIKDHSLPNAMYSSCSTSNHVLKGLTLYCTLSLIQLSNLASMLFLGLFISIILTAVLELRWSGVSIEDLWRNEQFWVIGGVSAHLFAVFQGFLKMLAGIDTNFTVTAKAADDTEFGELYMVKWTTLLIPPTTLLIINIVGVVAGFSDALNKGYEAWGPLFGKVFFAFWVILHLYPFLKGLMGRQNRTPTIVVLWSKNCCDETYFVKNTGFDCLSLDWEKHKDE</sequence>
<feature type="binding site" evidence="19">
    <location>
        <position position="572"/>
    </location>
    <ligand>
        <name>UDP-alpha-D-glucose</name>
        <dbReference type="ChEBI" id="CHEBI:58885"/>
    </ligand>
</feature>
<keyword evidence="8 21" id="KW-0812">Transmembrane</keyword>
<evidence type="ECO:0000256" key="18">
    <source>
        <dbReference type="PIRSR" id="PIRSR605150-1"/>
    </source>
</evidence>
<evidence type="ECO:0000256" key="10">
    <source>
        <dbReference type="ARBA" id="ARBA00022771"/>
    </source>
</evidence>
<dbReference type="Proteomes" id="UP000657918">
    <property type="component" value="Chromosome 4"/>
</dbReference>
<dbReference type="GO" id="GO:0016760">
    <property type="term" value="F:cellulose synthase (UDP-forming) activity"/>
    <property type="evidence" value="ECO:0007669"/>
    <property type="project" value="UniProtKB-EC"/>
</dbReference>
<feature type="region of interest" description="Disordered" evidence="22">
    <location>
        <begin position="412"/>
        <end position="467"/>
    </location>
</feature>
<comment type="catalytic activity">
    <reaction evidence="17 21">
        <text>[(1-&gt;4)-beta-D-glucosyl](n) + UDP-alpha-D-glucose = [(1-&gt;4)-beta-D-glucosyl](n+1) + UDP + H(+)</text>
        <dbReference type="Rhea" id="RHEA:19929"/>
        <dbReference type="Rhea" id="RHEA-COMP:10033"/>
        <dbReference type="Rhea" id="RHEA-COMP:10034"/>
        <dbReference type="ChEBI" id="CHEBI:15378"/>
        <dbReference type="ChEBI" id="CHEBI:18246"/>
        <dbReference type="ChEBI" id="CHEBI:58223"/>
        <dbReference type="ChEBI" id="CHEBI:58885"/>
        <dbReference type="EC" id="2.4.1.12"/>
    </reaction>
</comment>
<dbReference type="SUPFAM" id="SSF53448">
    <property type="entry name" value="Nucleotide-diphospho-sugar transferases"/>
    <property type="match status" value="1"/>
</dbReference>
<keyword evidence="25" id="KW-1185">Reference proteome</keyword>
<evidence type="ECO:0000256" key="22">
    <source>
        <dbReference type="SAM" id="MobiDB-lite"/>
    </source>
</evidence>
<gene>
    <name evidence="24" type="ORF">SADUNF_Sadunf04G0039900</name>
</gene>
<evidence type="ECO:0000256" key="12">
    <source>
        <dbReference type="ARBA" id="ARBA00022916"/>
    </source>
</evidence>
<organism evidence="24 25">
    <name type="scientific">Salix dunnii</name>
    <dbReference type="NCBI Taxonomy" id="1413687"/>
    <lineage>
        <taxon>Eukaryota</taxon>
        <taxon>Viridiplantae</taxon>
        <taxon>Streptophyta</taxon>
        <taxon>Embryophyta</taxon>
        <taxon>Tracheophyta</taxon>
        <taxon>Spermatophyta</taxon>
        <taxon>Magnoliopsida</taxon>
        <taxon>eudicotyledons</taxon>
        <taxon>Gunneridae</taxon>
        <taxon>Pentapetalae</taxon>
        <taxon>rosids</taxon>
        <taxon>fabids</taxon>
        <taxon>Malpighiales</taxon>
        <taxon>Salicaceae</taxon>
        <taxon>Saliceae</taxon>
        <taxon>Salix</taxon>
    </lineage>
</organism>
<dbReference type="Pfam" id="PF03552">
    <property type="entry name" value="Cellulose_synt"/>
    <property type="match status" value="2"/>
</dbReference>
<keyword evidence="12 21" id="KW-0135">Cellulose biosynthesis</keyword>
<dbReference type="Gene3D" id="3.90.550.10">
    <property type="entry name" value="Spore Coat Polysaccharide Biosynthesis Protein SpsA, Chain A"/>
    <property type="match status" value="1"/>
</dbReference>
<evidence type="ECO:0000256" key="5">
    <source>
        <dbReference type="ARBA" id="ARBA00022475"/>
    </source>
</evidence>
<evidence type="ECO:0000259" key="23">
    <source>
        <dbReference type="Pfam" id="PF14569"/>
    </source>
</evidence>
<dbReference type="GO" id="GO:0071555">
    <property type="term" value="P:cell wall organization"/>
    <property type="evidence" value="ECO:0007669"/>
    <property type="project" value="UniProtKB-KW"/>
</dbReference>
<evidence type="ECO:0000256" key="7">
    <source>
        <dbReference type="ARBA" id="ARBA00022679"/>
    </source>
</evidence>
<comment type="caution">
    <text evidence="24">The sequence shown here is derived from an EMBL/GenBank/DDBJ whole genome shotgun (WGS) entry which is preliminary data.</text>
</comment>
<feature type="active site" evidence="18">
    <location>
        <position position="990"/>
    </location>
</feature>
<evidence type="ECO:0000256" key="2">
    <source>
        <dbReference type="ARBA" id="ARBA00004651"/>
    </source>
</evidence>
<keyword evidence="5 21" id="KW-1003">Cell membrane</keyword>
<evidence type="ECO:0000256" key="6">
    <source>
        <dbReference type="ARBA" id="ARBA00022676"/>
    </source>
</evidence>
<protein>
    <recommendedName>
        <fullName evidence="21">Cellulose synthase</fullName>
        <ecNumber evidence="21">2.4.1.12</ecNumber>
    </recommendedName>
</protein>
<comment type="subcellular location">
    <subcellularLocation>
        <location evidence="2 21">Cell membrane</location>
        <topology evidence="2 21">Multi-pass membrane protein</topology>
    </subcellularLocation>
</comment>
<feature type="binding site" evidence="19">
    <location>
        <position position="579"/>
    </location>
    <ligand>
        <name>UDP-alpha-D-glucose</name>
        <dbReference type="ChEBI" id="CHEBI:58885"/>
    </ligand>
</feature>
<proteinExistence type="inferred from homology"/>
<dbReference type="FunFam" id="3.30.40.10:FF:000559">
    <property type="entry name" value="Cellulose synthase"/>
    <property type="match status" value="1"/>
</dbReference>
<comment type="similarity">
    <text evidence="4 21">Belongs to the glycosyltransferase 2 family. Plant cellulose synthase subfamily.</text>
</comment>
<dbReference type="PANTHER" id="PTHR13301">
    <property type="entry name" value="X-BOX TRANSCRIPTION FACTOR-RELATED"/>
    <property type="match status" value="1"/>
</dbReference>
<keyword evidence="15" id="KW-0464">Manganese</keyword>
<keyword evidence="11 21" id="KW-0862">Zinc</keyword>
<evidence type="ECO:0000313" key="24">
    <source>
        <dbReference type="EMBL" id="KAF9683690.1"/>
    </source>
</evidence>
<dbReference type="Pfam" id="PF14569">
    <property type="entry name" value="zf-UDP"/>
    <property type="match status" value="1"/>
</dbReference>
<reference evidence="24 25" key="1">
    <citation type="submission" date="2020-10" db="EMBL/GenBank/DDBJ databases">
        <title>Plant Genome Project.</title>
        <authorList>
            <person name="Zhang R.-G."/>
        </authorList>
    </citation>
    <scope>NUCLEOTIDE SEQUENCE [LARGE SCALE GENOMIC DNA]</scope>
    <source>
        <strain evidence="24">FAFU-HL-1</strain>
        <tissue evidence="24">Leaf</tissue>
    </source>
</reference>
<feature type="compositionally biased region" description="Polar residues" evidence="22">
    <location>
        <begin position="385"/>
        <end position="399"/>
    </location>
</feature>
<dbReference type="OrthoDB" id="837353at2759"/>
<name>A0A835N0A1_9ROSI</name>
<feature type="compositionally biased region" description="Basic residues" evidence="22">
    <location>
        <begin position="102"/>
        <end position="112"/>
    </location>
</feature>
<feature type="transmembrane region" description="Helical" evidence="21">
    <location>
        <begin position="1162"/>
        <end position="1183"/>
    </location>
</feature>
<evidence type="ECO:0000256" key="20">
    <source>
        <dbReference type="PIRSR" id="PIRSR605150-3"/>
    </source>
</evidence>
<accession>A0A835N0A1</accession>
<evidence type="ECO:0000256" key="15">
    <source>
        <dbReference type="ARBA" id="ARBA00023211"/>
    </source>
</evidence>
<comment type="caution">
    <text evidence="21">Lacks conserved residue(s) required for the propagation of feature annotation.</text>
</comment>
<dbReference type="InterPro" id="IPR013083">
    <property type="entry name" value="Znf_RING/FYVE/PHD"/>
</dbReference>
<evidence type="ECO:0000256" key="11">
    <source>
        <dbReference type="ARBA" id="ARBA00022833"/>
    </source>
</evidence>
<feature type="binding site" evidence="19">
    <location>
        <position position="749"/>
    </location>
    <ligand>
        <name>UDP-alpha-D-glucose</name>
        <dbReference type="ChEBI" id="CHEBI:58885"/>
    </ligand>
</feature>
<keyword evidence="16 21" id="KW-0961">Cell wall biogenesis/degradation</keyword>
<evidence type="ECO:0000256" key="4">
    <source>
        <dbReference type="ARBA" id="ARBA00007548"/>
    </source>
</evidence>
<feature type="transmembrane region" description="Helical" evidence="21">
    <location>
        <begin position="1246"/>
        <end position="1266"/>
    </location>
</feature>
<evidence type="ECO:0000313" key="25">
    <source>
        <dbReference type="Proteomes" id="UP000657918"/>
    </source>
</evidence>
<keyword evidence="6 21" id="KW-0328">Glycosyltransferase</keyword>
<keyword evidence="13 21" id="KW-1133">Transmembrane helix</keyword>
<feature type="region of interest" description="Disordered" evidence="22">
    <location>
        <begin position="24"/>
        <end position="56"/>
    </location>
</feature>
<dbReference type="GO" id="GO:0030244">
    <property type="term" value="P:cellulose biosynthetic process"/>
    <property type="evidence" value="ECO:0007669"/>
    <property type="project" value="UniProtKB-KW"/>
</dbReference>
<feature type="compositionally biased region" description="Polar residues" evidence="22">
    <location>
        <begin position="36"/>
        <end position="48"/>
    </location>
</feature>
<evidence type="ECO:0000256" key="9">
    <source>
        <dbReference type="ARBA" id="ARBA00022723"/>
    </source>
</evidence>
<dbReference type="GO" id="GO:0008270">
    <property type="term" value="F:zinc ion binding"/>
    <property type="evidence" value="ECO:0007669"/>
    <property type="project" value="UniProtKB-KW"/>
</dbReference>
<evidence type="ECO:0000256" key="8">
    <source>
        <dbReference type="ARBA" id="ARBA00022692"/>
    </source>
</evidence>
<dbReference type="SUPFAM" id="SSF57850">
    <property type="entry name" value="RING/U-box"/>
    <property type="match status" value="1"/>
</dbReference>
<evidence type="ECO:0000256" key="13">
    <source>
        <dbReference type="ARBA" id="ARBA00022989"/>
    </source>
</evidence>
<evidence type="ECO:0000256" key="21">
    <source>
        <dbReference type="RuleBase" id="RU361116"/>
    </source>
</evidence>
<evidence type="ECO:0000256" key="1">
    <source>
        <dbReference type="ARBA" id="ARBA00001936"/>
    </source>
</evidence>
<feature type="compositionally biased region" description="Basic and acidic residues" evidence="22">
    <location>
        <begin position="73"/>
        <end position="101"/>
    </location>
</feature>
<evidence type="ECO:0000256" key="19">
    <source>
        <dbReference type="PIRSR" id="PIRSR605150-2"/>
    </source>
</evidence>
<comment type="pathway">
    <text evidence="3 21">Glycan metabolism; plant cellulose biosynthesis.</text>
</comment>
<dbReference type="InterPro" id="IPR005150">
    <property type="entry name" value="Cellulose_synth"/>
</dbReference>
<feature type="region of interest" description="Disordered" evidence="22">
    <location>
        <begin position="379"/>
        <end position="399"/>
    </location>
</feature>
<feature type="binding site" evidence="20">
    <location>
        <position position="750"/>
    </location>
    <ligand>
        <name>Mn(2+)</name>
        <dbReference type="ChEBI" id="CHEBI:29035"/>
    </ligand>
</feature>
<feature type="binding site" evidence="20">
    <location>
        <position position="774"/>
    </location>
    <ligand>
        <name>Mn(2+)</name>
        <dbReference type="ChEBI" id="CHEBI:29035"/>
    </ligand>
</feature>
<dbReference type="FunFam" id="3.90.550.10:FF:000009">
    <property type="entry name" value="Cellulose synthase"/>
    <property type="match status" value="1"/>
</dbReference>